<organism evidence="2 3">
    <name type="scientific">Zopfia rhizophila CBS 207.26</name>
    <dbReference type="NCBI Taxonomy" id="1314779"/>
    <lineage>
        <taxon>Eukaryota</taxon>
        <taxon>Fungi</taxon>
        <taxon>Dikarya</taxon>
        <taxon>Ascomycota</taxon>
        <taxon>Pezizomycotina</taxon>
        <taxon>Dothideomycetes</taxon>
        <taxon>Dothideomycetes incertae sedis</taxon>
        <taxon>Zopfiaceae</taxon>
        <taxon>Zopfia</taxon>
    </lineage>
</organism>
<dbReference type="Proteomes" id="UP000800200">
    <property type="component" value="Unassembled WGS sequence"/>
</dbReference>
<evidence type="ECO:0000256" key="1">
    <source>
        <dbReference type="SAM" id="MobiDB-lite"/>
    </source>
</evidence>
<protein>
    <submittedName>
        <fullName evidence="2">Uncharacterized protein</fullName>
    </submittedName>
</protein>
<reference evidence="2" key="1">
    <citation type="journal article" date="2020" name="Stud. Mycol.">
        <title>101 Dothideomycetes genomes: a test case for predicting lifestyles and emergence of pathogens.</title>
        <authorList>
            <person name="Haridas S."/>
            <person name="Albert R."/>
            <person name="Binder M."/>
            <person name="Bloem J."/>
            <person name="Labutti K."/>
            <person name="Salamov A."/>
            <person name="Andreopoulos B."/>
            <person name="Baker S."/>
            <person name="Barry K."/>
            <person name="Bills G."/>
            <person name="Bluhm B."/>
            <person name="Cannon C."/>
            <person name="Castanera R."/>
            <person name="Culley D."/>
            <person name="Daum C."/>
            <person name="Ezra D."/>
            <person name="Gonzalez J."/>
            <person name="Henrissat B."/>
            <person name="Kuo A."/>
            <person name="Liang C."/>
            <person name="Lipzen A."/>
            <person name="Lutzoni F."/>
            <person name="Magnuson J."/>
            <person name="Mondo S."/>
            <person name="Nolan M."/>
            <person name="Ohm R."/>
            <person name="Pangilinan J."/>
            <person name="Park H.-J."/>
            <person name="Ramirez L."/>
            <person name="Alfaro M."/>
            <person name="Sun H."/>
            <person name="Tritt A."/>
            <person name="Yoshinaga Y."/>
            <person name="Zwiers L.-H."/>
            <person name="Turgeon B."/>
            <person name="Goodwin S."/>
            <person name="Spatafora J."/>
            <person name="Crous P."/>
            <person name="Grigoriev I."/>
        </authorList>
    </citation>
    <scope>NUCLEOTIDE SEQUENCE</scope>
    <source>
        <strain evidence="2">CBS 207.26</strain>
    </source>
</reference>
<feature type="compositionally biased region" description="Polar residues" evidence="1">
    <location>
        <begin position="231"/>
        <end position="244"/>
    </location>
</feature>
<name>A0A6A6E3G3_9PEZI</name>
<dbReference type="AlphaFoldDB" id="A0A6A6E3G3"/>
<gene>
    <name evidence="2" type="ORF">K469DRAFT_150296</name>
</gene>
<keyword evidence="3" id="KW-1185">Reference proteome</keyword>
<sequence>MLTRCTRRSESIFRGDTQLDGVVCIDFEGARRSLPSFTGTVHEHPQSCARVFVSTEVIPVRPLKSDNRQTLIFVQHSLFSHCKQHFAPLACSRGSHMLQSFTSGQRSFELHGVRVRRELANSSELIVFWHLRAPLIPLHLKRCPSIKSLRSWFVEIDCMVRQPRACVTSSPNGSRHPVSPPPFGCLTLDHLLLRIIQAGACLRYGFFLASKLVLERNPTQKRHVAGPKPPSKTSQASCPHSTRW</sequence>
<feature type="region of interest" description="Disordered" evidence="1">
    <location>
        <begin position="220"/>
        <end position="244"/>
    </location>
</feature>
<evidence type="ECO:0000313" key="3">
    <source>
        <dbReference type="Proteomes" id="UP000800200"/>
    </source>
</evidence>
<evidence type="ECO:0000313" key="2">
    <source>
        <dbReference type="EMBL" id="KAF2186354.1"/>
    </source>
</evidence>
<dbReference type="EMBL" id="ML994630">
    <property type="protein sequence ID" value="KAF2186354.1"/>
    <property type="molecule type" value="Genomic_DNA"/>
</dbReference>
<proteinExistence type="predicted"/>
<accession>A0A6A6E3G3</accession>